<keyword evidence="1" id="KW-0812">Transmembrane</keyword>
<keyword evidence="1" id="KW-1133">Transmembrane helix</keyword>
<feature type="transmembrane region" description="Helical" evidence="1">
    <location>
        <begin position="89"/>
        <end position="115"/>
    </location>
</feature>
<feature type="transmembrane region" description="Helical" evidence="1">
    <location>
        <begin position="46"/>
        <end position="68"/>
    </location>
</feature>
<dbReference type="AlphaFoldDB" id="A0A8H8NS60"/>
<dbReference type="KEGG" id="rsx:RhiXN_05254"/>
<sequence>MSNTPRHTMFPSSPAGTLLAYLFIPSPCISFVSFIISKPLGEKSMYLIPAAFFLTTIHHSVITCLLARKPCMVVDINSPREPRFECLRHLATICIEGFIAVIWLAGGIASLAFNISAWSKKDTPRDIASASLAIVEAGILTAITVYSWKVRREAQQAQLEISKSIPVIVVIDGESADLMERAAKSVRAARRGGSLKDMKKHPRSDMRHLAALRRPTTTYQFESDPTSRSNVTIVRYFEWV</sequence>
<keyword evidence="1" id="KW-0472">Membrane</keyword>
<accession>A0A8H8NS60</accession>
<reference evidence="2" key="1">
    <citation type="submission" date="2020-05" db="EMBL/GenBank/DDBJ databases">
        <title>Evolutionary and genomic comparisons of hybrid uninucleate and nonhybrid Rhizoctonia fungi.</title>
        <authorList>
            <person name="Li C."/>
            <person name="Chen X."/>
        </authorList>
    </citation>
    <scope>NUCLEOTIDE SEQUENCE</scope>
    <source>
        <strain evidence="2">AG-1 IA</strain>
    </source>
</reference>
<evidence type="ECO:0000313" key="2">
    <source>
        <dbReference type="EMBL" id="QRW17252.1"/>
    </source>
</evidence>
<organism evidence="2 3">
    <name type="scientific">Rhizoctonia solani</name>
    <dbReference type="NCBI Taxonomy" id="456999"/>
    <lineage>
        <taxon>Eukaryota</taxon>
        <taxon>Fungi</taxon>
        <taxon>Dikarya</taxon>
        <taxon>Basidiomycota</taxon>
        <taxon>Agaricomycotina</taxon>
        <taxon>Agaricomycetes</taxon>
        <taxon>Cantharellales</taxon>
        <taxon>Ceratobasidiaceae</taxon>
        <taxon>Rhizoctonia</taxon>
    </lineage>
</organism>
<dbReference type="RefSeq" id="XP_043177489.1">
    <property type="nucleotide sequence ID" value="XM_043325070.1"/>
</dbReference>
<gene>
    <name evidence="2" type="ORF">RhiXN_05254</name>
</gene>
<dbReference type="GeneID" id="67027533"/>
<dbReference type="Proteomes" id="UP000650533">
    <property type="component" value="Chromosome 2"/>
</dbReference>
<protein>
    <submittedName>
        <fullName evidence="2">Uncharacterized protein</fullName>
    </submittedName>
</protein>
<evidence type="ECO:0000256" key="1">
    <source>
        <dbReference type="SAM" id="Phobius"/>
    </source>
</evidence>
<dbReference type="EMBL" id="CP059659">
    <property type="protein sequence ID" value="QRW17252.1"/>
    <property type="molecule type" value="Genomic_DNA"/>
</dbReference>
<evidence type="ECO:0000313" key="3">
    <source>
        <dbReference type="Proteomes" id="UP000650533"/>
    </source>
</evidence>
<feature type="transmembrane region" description="Helical" evidence="1">
    <location>
        <begin position="127"/>
        <end position="148"/>
    </location>
</feature>
<proteinExistence type="predicted"/>
<name>A0A8H8NS60_9AGAM</name>